<dbReference type="AlphaFoldDB" id="A0A0G4FQX3"/>
<dbReference type="PANTHER" id="PTHR11055:SF1">
    <property type="entry name" value="PAPS SYNTHETASE, ISOFORM D"/>
    <property type="match status" value="1"/>
</dbReference>
<accession>A0A0G4FQX3</accession>
<dbReference type="GO" id="GO:0004020">
    <property type="term" value="F:adenylylsulfate kinase activity"/>
    <property type="evidence" value="ECO:0007669"/>
    <property type="project" value="UniProtKB-EC"/>
</dbReference>
<evidence type="ECO:0000256" key="1">
    <source>
        <dbReference type="ARBA" id="ARBA00012121"/>
    </source>
</evidence>
<dbReference type="GO" id="GO:0005524">
    <property type="term" value="F:ATP binding"/>
    <property type="evidence" value="ECO:0007669"/>
    <property type="project" value="UniProtKB-KW"/>
</dbReference>
<keyword evidence="2 6" id="KW-0808">Transferase</keyword>
<keyword evidence="3 6" id="KW-0547">Nucleotide-binding</keyword>
<evidence type="ECO:0000256" key="4">
    <source>
        <dbReference type="ARBA" id="ARBA00022777"/>
    </source>
</evidence>
<dbReference type="VEuPathDB" id="CryptoDB:Cvel_18292"/>
<proteinExistence type="inferred from homology"/>
<evidence type="ECO:0000256" key="3">
    <source>
        <dbReference type="ARBA" id="ARBA00022741"/>
    </source>
</evidence>
<evidence type="ECO:0000259" key="7">
    <source>
        <dbReference type="Pfam" id="PF01583"/>
    </source>
</evidence>
<dbReference type="GO" id="GO:0000103">
    <property type="term" value="P:sulfate assimilation"/>
    <property type="evidence" value="ECO:0007669"/>
    <property type="project" value="InterPro"/>
</dbReference>
<dbReference type="InterPro" id="IPR002891">
    <property type="entry name" value="APS"/>
</dbReference>
<evidence type="ECO:0000256" key="5">
    <source>
        <dbReference type="ARBA" id="ARBA00022840"/>
    </source>
</evidence>
<dbReference type="NCBIfam" id="TIGR00455">
    <property type="entry name" value="apsK"/>
    <property type="match status" value="1"/>
</dbReference>
<sequence>MQGEKERLLGQRGCVVWFTGLSGSGKTTLSESVERELTRMGRFSVVLDGDKVRAGLNSDLAFSAESRDENVRRLSEVAALMAREGVIVMVSAISPYRKARAHARSLVADGRFVEVFVDTPLGECEARDPKSLYKKARSGEIKGFTGIDDPYETPESPDVWIRPLNGDGGRPMGVEEEIREKTRMILGVLKDQKLLGQGEKEKEKVGETVGRGPS</sequence>
<feature type="domain" description="APS kinase" evidence="7">
    <location>
        <begin position="12"/>
        <end position="161"/>
    </location>
</feature>
<comment type="similarity">
    <text evidence="6">Belongs to the APS kinase family.</text>
</comment>
<dbReference type="SUPFAM" id="SSF52540">
    <property type="entry name" value="P-loop containing nucleoside triphosphate hydrolases"/>
    <property type="match status" value="1"/>
</dbReference>
<comment type="pathway">
    <text evidence="6">Sulfur metabolism; hydrogen sulfide biosynthesis; sulfite from sulfate: step 2/3.</text>
</comment>
<organism evidence="8">
    <name type="scientific">Chromera velia CCMP2878</name>
    <dbReference type="NCBI Taxonomy" id="1169474"/>
    <lineage>
        <taxon>Eukaryota</taxon>
        <taxon>Sar</taxon>
        <taxon>Alveolata</taxon>
        <taxon>Colpodellida</taxon>
        <taxon>Chromeraceae</taxon>
        <taxon>Chromera</taxon>
    </lineage>
</organism>
<evidence type="ECO:0000313" key="8">
    <source>
        <dbReference type="EMBL" id="CEM16857.1"/>
    </source>
</evidence>
<dbReference type="GO" id="GO:0070814">
    <property type="term" value="P:hydrogen sulfide biosynthetic process"/>
    <property type="evidence" value="ECO:0007669"/>
    <property type="project" value="UniProtKB-UniPathway"/>
</dbReference>
<dbReference type="InterPro" id="IPR059117">
    <property type="entry name" value="APS_kinase_dom"/>
</dbReference>
<dbReference type="EC" id="2.7.1.25" evidence="1 6"/>
<keyword evidence="4 6" id="KW-0418">Kinase</keyword>
<evidence type="ECO:0000256" key="6">
    <source>
        <dbReference type="RuleBase" id="RU004347"/>
    </source>
</evidence>
<reference evidence="8" key="1">
    <citation type="submission" date="2014-11" db="EMBL/GenBank/DDBJ databases">
        <authorList>
            <person name="Otto D Thomas"/>
            <person name="Naeem Raeece"/>
        </authorList>
    </citation>
    <scope>NUCLEOTIDE SEQUENCE</scope>
</reference>
<dbReference type="PANTHER" id="PTHR11055">
    <property type="entry name" value="BIFUNCTIONAL 3'-PHOSPHOADENOSINE 5'-PHOSPHOSULFATE SYNTHASE"/>
    <property type="match status" value="1"/>
</dbReference>
<name>A0A0G4FQX3_9ALVE</name>
<dbReference type="CDD" id="cd02027">
    <property type="entry name" value="APSK"/>
    <property type="match status" value="1"/>
</dbReference>
<dbReference type="NCBIfam" id="NF003013">
    <property type="entry name" value="PRK03846.1"/>
    <property type="match status" value="1"/>
</dbReference>
<dbReference type="Pfam" id="PF01583">
    <property type="entry name" value="APS_kinase"/>
    <property type="match status" value="1"/>
</dbReference>
<comment type="catalytic activity">
    <reaction evidence="6">
        <text>adenosine 5'-phosphosulfate + ATP = 3'-phosphoadenylyl sulfate + ADP + H(+)</text>
        <dbReference type="Rhea" id="RHEA:24152"/>
        <dbReference type="ChEBI" id="CHEBI:15378"/>
        <dbReference type="ChEBI" id="CHEBI:30616"/>
        <dbReference type="ChEBI" id="CHEBI:58243"/>
        <dbReference type="ChEBI" id="CHEBI:58339"/>
        <dbReference type="ChEBI" id="CHEBI:456216"/>
        <dbReference type="EC" id="2.7.1.25"/>
    </reaction>
</comment>
<comment type="function">
    <text evidence="6">Catalyzes the synthesis of activated sulfate.</text>
</comment>
<evidence type="ECO:0000256" key="2">
    <source>
        <dbReference type="ARBA" id="ARBA00022679"/>
    </source>
</evidence>
<dbReference type="InterPro" id="IPR027417">
    <property type="entry name" value="P-loop_NTPase"/>
</dbReference>
<gene>
    <name evidence="8" type="ORF">Cvel_18292</name>
</gene>
<dbReference type="UniPathway" id="UPA00140">
    <property type="reaction ID" value="UER00205"/>
</dbReference>
<dbReference type="HAMAP" id="MF_00065">
    <property type="entry name" value="Adenylyl_sulf_kinase"/>
    <property type="match status" value="1"/>
</dbReference>
<protein>
    <recommendedName>
        <fullName evidence="1 6">Adenylyl-sulfate kinase</fullName>
        <ecNumber evidence="1 6">2.7.1.25</ecNumber>
    </recommendedName>
</protein>
<dbReference type="PhylomeDB" id="A0A0G4FQX3"/>
<dbReference type="EMBL" id="CDMZ01000560">
    <property type="protein sequence ID" value="CEM16857.1"/>
    <property type="molecule type" value="Genomic_DNA"/>
</dbReference>
<keyword evidence="5 6" id="KW-0067">ATP-binding</keyword>
<dbReference type="Gene3D" id="3.40.50.300">
    <property type="entry name" value="P-loop containing nucleotide triphosphate hydrolases"/>
    <property type="match status" value="1"/>
</dbReference>